<dbReference type="AlphaFoldDB" id="A0A4R6BE73"/>
<dbReference type="SUPFAM" id="SSF82549">
    <property type="entry name" value="DAK1/DegV-like"/>
    <property type="match status" value="1"/>
</dbReference>
<organism evidence="3 4">
    <name type="scientific">Macrococcus brunensis</name>
    <dbReference type="NCBI Taxonomy" id="198483"/>
    <lineage>
        <taxon>Bacteria</taxon>
        <taxon>Bacillati</taxon>
        <taxon>Bacillota</taxon>
        <taxon>Bacilli</taxon>
        <taxon>Bacillales</taxon>
        <taxon>Staphylococcaceae</taxon>
        <taxon>Macrococcus</taxon>
    </lineage>
</organism>
<dbReference type="NCBIfam" id="TIGR00762">
    <property type="entry name" value="DegV"/>
    <property type="match status" value="1"/>
</dbReference>
<protein>
    <submittedName>
        <fullName evidence="3">DegV family protein</fullName>
    </submittedName>
</protein>
<accession>A0A4R6BE73</accession>
<dbReference type="Gene3D" id="3.40.50.10170">
    <property type="match status" value="1"/>
</dbReference>
<dbReference type="InterPro" id="IPR003797">
    <property type="entry name" value="DegV"/>
</dbReference>
<dbReference type="InterPro" id="IPR043168">
    <property type="entry name" value="DegV_C"/>
</dbReference>
<dbReference type="Gene3D" id="3.30.1180.10">
    <property type="match status" value="1"/>
</dbReference>
<dbReference type="Proteomes" id="UP000295310">
    <property type="component" value="Unassembled WGS sequence"/>
</dbReference>
<keyword evidence="4" id="KW-1185">Reference proteome</keyword>
<dbReference type="PANTHER" id="PTHR33434:SF2">
    <property type="entry name" value="FATTY ACID-BINDING PROTEIN TM_1468"/>
    <property type="match status" value="1"/>
</dbReference>
<dbReference type="GO" id="GO:0008289">
    <property type="term" value="F:lipid binding"/>
    <property type="evidence" value="ECO:0007669"/>
    <property type="project" value="UniProtKB-KW"/>
</dbReference>
<comment type="caution">
    <text evidence="3">The sequence shown here is derived from an EMBL/GenBank/DDBJ whole genome shotgun (WGS) entry which is preliminary data.</text>
</comment>
<dbReference type="InterPro" id="IPR050270">
    <property type="entry name" value="DegV_domain_contain"/>
</dbReference>
<comment type="function">
    <text evidence="1">May bind long-chain fatty acids, such as palmitate, and may play a role in lipid transport or fatty acid metabolism.</text>
</comment>
<evidence type="ECO:0000256" key="1">
    <source>
        <dbReference type="ARBA" id="ARBA00003238"/>
    </source>
</evidence>
<sequence>MTKIAFITDSASGFGIDEHPDVFVVPMGVIVNEKQYIDYIDIQTEEFYDLLKDYGNGAKTFQPSPQSFHDTYQKAVDQGYTHIIAIHATKELTGTYQSSEMTSREFNIESTVINSNVGDYPLRRMVEEGVKASEAGESYEAIVSKIRELADDPYLILYPKDLNQLKNSGRVSRSQGIIAGLLNIQLIIEFEGGKLYPIEKIRSKKKALKFIHEHIAEEIAQDNPSRIGVSYAGEEEEADLMVAWLNEQYPDKTIDKYPLVHVAGVHTGYGTIAVGWVRA</sequence>
<evidence type="ECO:0000256" key="2">
    <source>
        <dbReference type="ARBA" id="ARBA00023121"/>
    </source>
</evidence>
<name>A0A4R6BE73_9STAP</name>
<evidence type="ECO:0000313" key="4">
    <source>
        <dbReference type="Proteomes" id="UP000295310"/>
    </source>
</evidence>
<evidence type="ECO:0000313" key="3">
    <source>
        <dbReference type="EMBL" id="TDL98072.1"/>
    </source>
</evidence>
<proteinExistence type="predicted"/>
<gene>
    <name evidence="3" type="ORF">ERX27_05185</name>
</gene>
<dbReference type="RefSeq" id="WP_133431775.1">
    <property type="nucleotide sequence ID" value="NZ_SCWA01000007.1"/>
</dbReference>
<keyword evidence="2" id="KW-0446">Lipid-binding</keyword>
<dbReference type="PROSITE" id="PS51482">
    <property type="entry name" value="DEGV"/>
    <property type="match status" value="1"/>
</dbReference>
<dbReference type="OrthoDB" id="1638652at2"/>
<reference evidence="3 4" key="1">
    <citation type="submission" date="2019-01" db="EMBL/GenBank/DDBJ databases">
        <title>Draft genome sequences of the type strains of six Macrococcus species.</title>
        <authorList>
            <person name="Mazhar S."/>
            <person name="Altermann E."/>
            <person name="Hill C."/>
            <person name="Mcauliffe O."/>
        </authorList>
    </citation>
    <scope>NUCLEOTIDE SEQUENCE [LARGE SCALE GENOMIC DNA]</scope>
    <source>
        <strain evidence="3 4">CCM4811</strain>
    </source>
</reference>
<dbReference type="Pfam" id="PF02645">
    <property type="entry name" value="DegV"/>
    <property type="match status" value="1"/>
</dbReference>
<dbReference type="PANTHER" id="PTHR33434">
    <property type="entry name" value="DEGV DOMAIN-CONTAINING PROTEIN DR_1986-RELATED"/>
    <property type="match status" value="1"/>
</dbReference>
<dbReference type="EMBL" id="SCWA01000007">
    <property type="protein sequence ID" value="TDL98072.1"/>
    <property type="molecule type" value="Genomic_DNA"/>
</dbReference>